<evidence type="ECO:0000313" key="1">
    <source>
        <dbReference type="EMBL" id="SJD92853.1"/>
    </source>
</evidence>
<accession>A0ABD7MJI5</accession>
<dbReference type="GeneID" id="93775996"/>
<protein>
    <submittedName>
        <fullName evidence="1">Uncharacterized protein</fullName>
    </submittedName>
</protein>
<dbReference type="RefSeq" id="WP_001008612.1">
    <property type="nucleotide sequence ID" value="NZ_CATNOL010000086.1"/>
</dbReference>
<gene>
    <name evidence="1" type="ORF">SAMEA3356023_02903</name>
</gene>
<name>A0ABD7MJI5_SHISO</name>
<proteinExistence type="predicted"/>
<dbReference type="AlphaFoldDB" id="A0ABD7MJI5"/>
<comment type="caution">
    <text evidence="1">The sequence shown here is derived from an EMBL/GenBank/DDBJ whole genome shotgun (WGS) entry which is preliminary data.</text>
</comment>
<evidence type="ECO:0000313" key="2">
    <source>
        <dbReference type="Proteomes" id="UP000187717"/>
    </source>
</evidence>
<organism evidence="1 2">
    <name type="scientific">Shigella sonnei</name>
    <dbReference type="NCBI Taxonomy" id="624"/>
    <lineage>
        <taxon>Bacteria</taxon>
        <taxon>Pseudomonadati</taxon>
        <taxon>Pseudomonadota</taxon>
        <taxon>Gammaproteobacteria</taxon>
        <taxon>Enterobacterales</taxon>
        <taxon>Enterobacteriaceae</taxon>
        <taxon>Shigella</taxon>
    </lineage>
</organism>
<sequence>MNFEQHYGDLISKIKLNGMTPDGNSMPINKCFLDKKFQKVVKKSNYQIDSYMNVIYEKKKDFKVGEVLEWELQGEKMPVFLIESKKLFVKGKHFWVYAVGIIE</sequence>
<reference evidence="1 2" key="1">
    <citation type="submission" date="2017-01" db="EMBL/GenBank/DDBJ databases">
        <authorList>
            <consortium name="Pathogen Informatics"/>
        </authorList>
    </citation>
    <scope>NUCLEOTIDE SEQUENCE [LARGE SCALE GENOMIC DNA]</scope>
    <source>
        <strain evidence="1 2">3626STDY6095480</strain>
    </source>
</reference>
<dbReference type="EMBL" id="FTXV01000083">
    <property type="protein sequence ID" value="SJD92853.1"/>
    <property type="molecule type" value="Genomic_DNA"/>
</dbReference>
<dbReference type="Proteomes" id="UP000187717">
    <property type="component" value="Unassembled WGS sequence"/>
</dbReference>